<evidence type="ECO:0000313" key="3">
    <source>
        <dbReference type="Proteomes" id="UP001175211"/>
    </source>
</evidence>
<dbReference type="PANTHER" id="PTHR38048">
    <property type="entry name" value="EXPRESSED PROTEIN"/>
    <property type="match status" value="1"/>
</dbReference>
<comment type="caution">
    <text evidence="2">The sequence shown here is derived from an EMBL/GenBank/DDBJ whole genome shotgun (WGS) entry which is preliminary data.</text>
</comment>
<dbReference type="AlphaFoldDB" id="A0AA39N8N6"/>
<keyword evidence="3" id="KW-1185">Reference proteome</keyword>
<proteinExistence type="predicted"/>
<dbReference type="RefSeq" id="XP_060332956.1">
    <property type="nucleotide sequence ID" value="XM_060468479.1"/>
</dbReference>
<dbReference type="Pfam" id="PF01814">
    <property type="entry name" value="Hemerythrin"/>
    <property type="match status" value="1"/>
</dbReference>
<dbReference type="PANTHER" id="PTHR38048:SF1">
    <property type="entry name" value="HEMERYTHRIN-LIKE DOMAIN-CONTAINING PROTEIN"/>
    <property type="match status" value="1"/>
</dbReference>
<dbReference type="EMBL" id="JAUEPS010000011">
    <property type="protein sequence ID" value="KAK0461059.1"/>
    <property type="molecule type" value="Genomic_DNA"/>
</dbReference>
<sequence>MRRALPKSFFSLSRMSSNNDPRWNSLSNKMSDFHEWFKAEFNTLYDLADGSFNTRGLSLSLYLDTAHQFERHLTMHHTIEEKYIFPVLAQRMSEFSDMADDGHIKSHQSIHHGLEELLKLITMWKQDPSTYSPTTMRTCLDNFKGVLFSHLDQEVLDLRGENMKKYWKLEELRNIPM</sequence>
<feature type="domain" description="Hemerythrin-like" evidence="1">
    <location>
        <begin position="28"/>
        <end position="154"/>
    </location>
</feature>
<dbReference type="InterPro" id="IPR053206">
    <property type="entry name" value="Dimeric_xanthone_biosynth"/>
</dbReference>
<dbReference type="CDD" id="cd12108">
    <property type="entry name" value="Hr-like"/>
    <property type="match status" value="1"/>
</dbReference>
<dbReference type="GeneID" id="85352027"/>
<dbReference type="InterPro" id="IPR012312">
    <property type="entry name" value="Hemerythrin-like"/>
</dbReference>
<dbReference type="Gene3D" id="1.20.120.520">
    <property type="entry name" value="nmb1532 protein domain like"/>
    <property type="match status" value="1"/>
</dbReference>
<dbReference type="Proteomes" id="UP001175211">
    <property type="component" value="Unassembled WGS sequence"/>
</dbReference>
<organism evidence="2 3">
    <name type="scientific">Armillaria tabescens</name>
    <name type="common">Ringless honey mushroom</name>
    <name type="synonym">Agaricus tabescens</name>
    <dbReference type="NCBI Taxonomy" id="1929756"/>
    <lineage>
        <taxon>Eukaryota</taxon>
        <taxon>Fungi</taxon>
        <taxon>Dikarya</taxon>
        <taxon>Basidiomycota</taxon>
        <taxon>Agaricomycotina</taxon>
        <taxon>Agaricomycetes</taxon>
        <taxon>Agaricomycetidae</taxon>
        <taxon>Agaricales</taxon>
        <taxon>Marasmiineae</taxon>
        <taxon>Physalacriaceae</taxon>
        <taxon>Desarmillaria</taxon>
    </lineage>
</organism>
<reference evidence="2" key="1">
    <citation type="submission" date="2023-06" db="EMBL/GenBank/DDBJ databases">
        <authorList>
            <consortium name="Lawrence Berkeley National Laboratory"/>
            <person name="Ahrendt S."/>
            <person name="Sahu N."/>
            <person name="Indic B."/>
            <person name="Wong-Bajracharya J."/>
            <person name="Merenyi Z."/>
            <person name="Ke H.-M."/>
            <person name="Monk M."/>
            <person name="Kocsube S."/>
            <person name="Drula E."/>
            <person name="Lipzen A."/>
            <person name="Balint B."/>
            <person name="Henrissat B."/>
            <person name="Andreopoulos B."/>
            <person name="Martin F.M."/>
            <person name="Harder C.B."/>
            <person name="Rigling D."/>
            <person name="Ford K.L."/>
            <person name="Foster G.D."/>
            <person name="Pangilinan J."/>
            <person name="Papanicolaou A."/>
            <person name="Barry K."/>
            <person name="LaButti K."/>
            <person name="Viragh M."/>
            <person name="Koriabine M."/>
            <person name="Yan M."/>
            <person name="Riley R."/>
            <person name="Champramary S."/>
            <person name="Plett K.L."/>
            <person name="Tsai I.J."/>
            <person name="Slot J."/>
            <person name="Sipos G."/>
            <person name="Plett J."/>
            <person name="Nagy L.G."/>
            <person name="Grigoriev I.V."/>
        </authorList>
    </citation>
    <scope>NUCLEOTIDE SEQUENCE</scope>
    <source>
        <strain evidence="2">CCBAS 213</strain>
    </source>
</reference>
<protein>
    <submittedName>
        <fullName evidence="2">Hemerythrin HHE cation binding domain-containing protein</fullName>
    </submittedName>
</protein>
<accession>A0AA39N8N6</accession>
<name>A0AA39N8N6_ARMTA</name>
<evidence type="ECO:0000259" key="1">
    <source>
        <dbReference type="Pfam" id="PF01814"/>
    </source>
</evidence>
<evidence type="ECO:0000313" key="2">
    <source>
        <dbReference type="EMBL" id="KAK0461059.1"/>
    </source>
</evidence>
<gene>
    <name evidence="2" type="ORF">EV420DRAFT_1305753</name>
</gene>